<organism evidence="1 2">
    <name type="scientific">Micromonospora narathiwatensis</name>
    <dbReference type="NCBI Taxonomy" id="299146"/>
    <lineage>
        <taxon>Bacteria</taxon>
        <taxon>Bacillati</taxon>
        <taxon>Actinomycetota</taxon>
        <taxon>Actinomycetes</taxon>
        <taxon>Micromonosporales</taxon>
        <taxon>Micromonosporaceae</taxon>
        <taxon>Micromonospora</taxon>
    </lineage>
</organism>
<dbReference type="EMBL" id="LT594324">
    <property type="protein sequence ID" value="SBT47618.1"/>
    <property type="molecule type" value="Genomic_DNA"/>
</dbReference>
<protein>
    <submittedName>
        <fullName evidence="1">Uncharacterized protein</fullName>
    </submittedName>
</protein>
<dbReference type="PATRIC" id="fig|299146.4.peg.3063"/>
<dbReference type="Proteomes" id="UP000198765">
    <property type="component" value="Chromosome I"/>
</dbReference>
<name>A0A1A8ZUM8_9ACTN</name>
<gene>
    <name evidence="1" type="ORF">GA0070621_2949</name>
</gene>
<dbReference type="AlphaFoldDB" id="A0A1A8ZUM8"/>
<evidence type="ECO:0000313" key="2">
    <source>
        <dbReference type="Proteomes" id="UP000198765"/>
    </source>
</evidence>
<sequence length="72" mass="7509">MRDNRGGLHTVSVDARCTGSGPVVTTVNGPGSKRKERAATATATIAFDGNTFADGAGNFPFPAPFIRVDTER</sequence>
<keyword evidence="2" id="KW-1185">Reference proteome</keyword>
<dbReference type="RefSeq" id="WP_091195760.1">
    <property type="nucleotide sequence ID" value="NZ_LT594324.1"/>
</dbReference>
<evidence type="ECO:0000313" key="1">
    <source>
        <dbReference type="EMBL" id="SBT47618.1"/>
    </source>
</evidence>
<proteinExistence type="predicted"/>
<reference evidence="1 2" key="1">
    <citation type="submission" date="2016-06" db="EMBL/GenBank/DDBJ databases">
        <authorList>
            <person name="Kjaerup R.B."/>
            <person name="Dalgaard T.S."/>
            <person name="Juul-Madsen H.R."/>
        </authorList>
    </citation>
    <scope>NUCLEOTIDE SEQUENCE [LARGE SCALE GENOMIC DNA]</scope>
    <source>
        <strain evidence="1 2">DSM 45248</strain>
    </source>
</reference>
<accession>A0A1A8ZUM8</accession>